<feature type="non-terminal residue" evidence="3">
    <location>
        <position position="1"/>
    </location>
</feature>
<dbReference type="AlphaFoldDB" id="A0A4Y9ZMD8"/>
<protein>
    <recommendedName>
        <fullName evidence="2">Ricin B lectin domain-containing protein</fullName>
    </recommendedName>
</protein>
<feature type="domain" description="Ricin B lectin" evidence="2">
    <location>
        <begin position="48"/>
        <end position="110"/>
    </location>
</feature>
<dbReference type="Proteomes" id="UP000298061">
    <property type="component" value="Unassembled WGS sequence"/>
</dbReference>
<dbReference type="EMBL" id="SFCI01001660">
    <property type="protein sequence ID" value="TFY75247.1"/>
    <property type="molecule type" value="Genomic_DNA"/>
</dbReference>
<dbReference type="OrthoDB" id="3228793at2759"/>
<evidence type="ECO:0000313" key="3">
    <source>
        <dbReference type="EMBL" id="TFY75247.1"/>
    </source>
</evidence>
<name>A0A4Y9ZMD8_9AGAM</name>
<feature type="region of interest" description="Disordered" evidence="1">
    <location>
        <begin position="191"/>
        <end position="210"/>
    </location>
</feature>
<dbReference type="Pfam" id="PF14200">
    <property type="entry name" value="RicinB_lectin_2"/>
    <property type="match status" value="1"/>
</dbReference>
<gene>
    <name evidence="3" type="ORF">EWM64_g8765</name>
</gene>
<reference evidence="3 4" key="1">
    <citation type="submission" date="2019-02" db="EMBL/GenBank/DDBJ databases">
        <title>Genome sequencing of the rare red list fungi Hericium alpestre (H. flagellum).</title>
        <authorList>
            <person name="Buettner E."/>
            <person name="Kellner H."/>
        </authorList>
    </citation>
    <scope>NUCLEOTIDE SEQUENCE [LARGE SCALE GENOMIC DNA]</scope>
    <source>
        <strain evidence="3 4">DSM 108284</strain>
    </source>
</reference>
<evidence type="ECO:0000259" key="2">
    <source>
        <dbReference type="Pfam" id="PF14200"/>
    </source>
</evidence>
<dbReference type="InterPro" id="IPR000772">
    <property type="entry name" value="Ricin_B_lectin"/>
</dbReference>
<dbReference type="Gene3D" id="2.80.10.50">
    <property type="match status" value="1"/>
</dbReference>
<proteinExistence type="predicted"/>
<keyword evidence="4" id="KW-1185">Reference proteome</keyword>
<organism evidence="3 4">
    <name type="scientific">Hericium alpestre</name>
    <dbReference type="NCBI Taxonomy" id="135208"/>
    <lineage>
        <taxon>Eukaryota</taxon>
        <taxon>Fungi</taxon>
        <taxon>Dikarya</taxon>
        <taxon>Basidiomycota</taxon>
        <taxon>Agaricomycotina</taxon>
        <taxon>Agaricomycetes</taxon>
        <taxon>Russulales</taxon>
        <taxon>Hericiaceae</taxon>
        <taxon>Hericium</taxon>
    </lineage>
</organism>
<dbReference type="SUPFAM" id="SSF50370">
    <property type="entry name" value="Ricin B-like lectins"/>
    <property type="match status" value="1"/>
</dbReference>
<accession>A0A4Y9ZMD8</accession>
<dbReference type="CDD" id="cd23422">
    <property type="entry name" value="beta-trefoil_Ricin_MPL_CNL"/>
    <property type="match status" value="1"/>
</dbReference>
<evidence type="ECO:0000313" key="4">
    <source>
        <dbReference type="Proteomes" id="UP000298061"/>
    </source>
</evidence>
<dbReference type="InterPro" id="IPR035992">
    <property type="entry name" value="Ricin_B-like_lectins"/>
</dbReference>
<dbReference type="STRING" id="135208.A0A4Y9ZMD8"/>
<comment type="caution">
    <text evidence="3">The sequence shown here is derived from an EMBL/GenBank/DDBJ whole genome shotgun (WGS) entry which is preliminary data.</text>
</comment>
<sequence>TLYHINEPGPIAVIIPTVAASRSPSPAKALSPQIPLPEPRPIPYQKLEPGVYTITDATWGTALDLSGGDNKSAIAFSVHEWDNQQWDFIPLGPGYAIRSVHNGSYLTMDGRLHDNVPLVTTPFPVSWEVEVYNGGEDEDDDVLVRIRWPHENLVFALSDPKGGTKVTLTHDNYAAGQNQYWRLRPRVTKGQDATSSTFNTKDETHGGTTTITTTTTTTTIKTVTRVIRNGL</sequence>
<evidence type="ECO:0000256" key="1">
    <source>
        <dbReference type="SAM" id="MobiDB-lite"/>
    </source>
</evidence>